<reference evidence="2" key="1">
    <citation type="journal article" date="2023" name="G3 (Bethesda)">
        <title>A reference genome for the long-term kleptoplast-retaining sea slug Elysia crispata morphotype clarki.</title>
        <authorList>
            <person name="Eastman K.E."/>
            <person name="Pendleton A.L."/>
            <person name="Shaikh M.A."/>
            <person name="Suttiyut T."/>
            <person name="Ogas R."/>
            <person name="Tomko P."/>
            <person name="Gavelis G."/>
            <person name="Widhalm J.R."/>
            <person name="Wisecaver J.H."/>
        </authorList>
    </citation>
    <scope>NUCLEOTIDE SEQUENCE</scope>
    <source>
        <strain evidence="2">ECLA1</strain>
    </source>
</reference>
<feature type="compositionally biased region" description="Pro residues" evidence="1">
    <location>
        <begin position="70"/>
        <end position="79"/>
    </location>
</feature>
<evidence type="ECO:0000313" key="2">
    <source>
        <dbReference type="EMBL" id="KAK3764808.1"/>
    </source>
</evidence>
<keyword evidence="3" id="KW-1185">Reference proteome</keyword>
<evidence type="ECO:0000256" key="1">
    <source>
        <dbReference type="SAM" id="MobiDB-lite"/>
    </source>
</evidence>
<dbReference type="AlphaFoldDB" id="A0AAE0Z8M5"/>
<dbReference type="Proteomes" id="UP001283361">
    <property type="component" value="Unassembled WGS sequence"/>
</dbReference>
<gene>
    <name evidence="2" type="ORF">RRG08_016835</name>
</gene>
<evidence type="ECO:0000313" key="3">
    <source>
        <dbReference type="Proteomes" id="UP001283361"/>
    </source>
</evidence>
<dbReference type="EMBL" id="JAWDGP010004391">
    <property type="protein sequence ID" value="KAK3764808.1"/>
    <property type="molecule type" value="Genomic_DNA"/>
</dbReference>
<feature type="region of interest" description="Disordered" evidence="1">
    <location>
        <begin position="63"/>
        <end position="86"/>
    </location>
</feature>
<organism evidence="2 3">
    <name type="scientific">Elysia crispata</name>
    <name type="common">lettuce slug</name>
    <dbReference type="NCBI Taxonomy" id="231223"/>
    <lineage>
        <taxon>Eukaryota</taxon>
        <taxon>Metazoa</taxon>
        <taxon>Spiralia</taxon>
        <taxon>Lophotrochozoa</taxon>
        <taxon>Mollusca</taxon>
        <taxon>Gastropoda</taxon>
        <taxon>Heterobranchia</taxon>
        <taxon>Euthyneura</taxon>
        <taxon>Panpulmonata</taxon>
        <taxon>Sacoglossa</taxon>
        <taxon>Placobranchoidea</taxon>
        <taxon>Plakobranchidae</taxon>
        <taxon>Elysia</taxon>
    </lineage>
</organism>
<name>A0AAE0Z8M5_9GAST</name>
<sequence length="86" mass="9094">MNLRYIRPHPGHYSAVSIPGRADNSTVAQQTRNGRVASALTIISQIRFGLGSMIYTASCSQELRASTGPRGPPAVPRPGPLACHGP</sequence>
<comment type="caution">
    <text evidence="2">The sequence shown here is derived from an EMBL/GenBank/DDBJ whole genome shotgun (WGS) entry which is preliminary data.</text>
</comment>
<proteinExistence type="predicted"/>
<protein>
    <submittedName>
        <fullName evidence="2">Uncharacterized protein</fullName>
    </submittedName>
</protein>
<accession>A0AAE0Z8M5</accession>